<accession>A0A091AT35</accession>
<gene>
    <name evidence="2" type="ORF">N789_14140</name>
</gene>
<reference evidence="2 3" key="1">
    <citation type="submission" date="2013-09" db="EMBL/GenBank/DDBJ databases">
        <title>Genome sequencing of Arenimonas oryziterrae.</title>
        <authorList>
            <person name="Chen F."/>
            <person name="Wang G."/>
        </authorList>
    </citation>
    <scope>NUCLEOTIDE SEQUENCE [LARGE SCALE GENOMIC DNA]</scope>
    <source>
        <strain evidence="2 3">YC6267</strain>
    </source>
</reference>
<evidence type="ECO:0000256" key="1">
    <source>
        <dbReference type="SAM" id="MobiDB-lite"/>
    </source>
</evidence>
<proteinExistence type="predicted"/>
<evidence type="ECO:0000313" key="2">
    <source>
        <dbReference type="EMBL" id="KFN42327.1"/>
    </source>
</evidence>
<dbReference type="STRING" id="1121015.GCA_000420545_01669"/>
<dbReference type="PATRIC" id="fig|1121015.4.peg.2295"/>
<protein>
    <recommendedName>
        <fullName evidence="4">Terminase small subunit</fullName>
    </recommendedName>
</protein>
<sequence length="194" mass="21393">MSSGKPFMTTAEYAAHRGVSDSYVRRMRRDRRLVEREDKLIDVAASDALLDETSDPTRGGDRSAPTEAPAETAAPTAAGAAPEVDPFSLREAMRRERLARARMAELELGETAKQLVRVDQVDRDVFTLARQALERLRSIPSRLRSQLAAETDPRACEALLDAEVAKVCEDLQKSATAMFDRTKEPTPAHREAAA</sequence>
<keyword evidence="3" id="KW-1185">Reference proteome</keyword>
<dbReference type="AlphaFoldDB" id="A0A091AT35"/>
<dbReference type="eggNOG" id="ENOG5033KED">
    <property type="taxonomic scope" value="Bacteria"/>
</dbReference>
<dbReference type="EMBL" id="AVCI01000011">
    <property type="protein sequence ID" value="KFN42327.1"/>
    <property type="molecule type" value="Genomic_DNA"/>
</dbReference>
<organism evidence="2 3">
    <name type="scientific">Arenimonas oryziterrae DSM 21050 = YC6267</name>
    <dbReference type="NCBI Taxonomy" id="1121015"/>
    <lineage>
        <taxon>Bacteria</taxon>
        <taxon>Pseudomonadati</taxon>
        <taxon>Pseudomonadota</taxon>
        <taxon>Gammaproteobacteria</taxon>
        <taxon>Lysobacterales</taxon>
        <taxon>Lysobacteraceae</taxon>
        <taxon>Arenimonas</taxon>
    </lineage>
</organism>
<dbReference type="Proteomes" id="UP000029385">
    <property type="component" value="Unassembled WGS sequence"/>
</dbReference>
<comment type="caution">
    <text evidence="2">The sequence shown here is derived from an EMBL/GenBank/DDBJ whole genome shotgun (WGS) entry which is preliminary data.</text>
</comment>
<dbReference type="OrthoDB" id="6059274at2"/>
<feature type="region of interest" description="Disordered" evidence="1">
    <location>
        <begin position="45"/>
        <end position="89"/>
    </location>
</feature>
<evidence type="ECO:0000313" key="3">
    <source>
        <dbReference type="Proteomes" id="UP000029385"/>
    </source>
</evidence>
<dbReference type="RefSeq" id="WP_022969291.1">
    <property type="nucleotide sequence ID" value="NZ_ATVD01000003.1"/>
</dbReference>
<name>A0A091AT35_9GAMM</name>
<feature type="compositionally biased region" description="Low complexity" evidence="1">
    <location>
        <begin position="65"/>
        <end position="83"/>
    </location>
</feature>
<evidence type="ECO:0008006" key="4">
    <source>
        <dbReference type="Google" id="ProtNLM"/>
    </source>
</evidence>